<organism evidence="1 2">
    <name type="scientific">Aegilops tauschii subsp. strangulata</name>
    <name type="common">Goatgrass</name>
    <dbReference type="NCBI Taxonomy" id="200361"/>
    <lineage>
        <taxon>Eukaryota</taxon>
        <taxon>Viridiplantae</taxon>
        <taxon>Streptophyta</taxon>
        <taxon>Embryophyta</taxon>
        <taxon>Tracheophyta</taxon>
        <taxon>Spermatophyta</taxon>
        <taxon>Magnoliopsida</taxon>
        <taxon>Liliopsida</taxon>
        <taxon>Poales</taxon>
        <taxon>Poaceae</taxon>
        <taxon>BOP clade</taxon>
        <taxon>Pooideae</taxon>
        <taxon>Triticodae</taxon>
        <taxon>Triticeae</taxon>
        <taxon>Triticinae</taxon>
        <taxon>Aegilops</taxon>
    </lineage>
</organism>
<reference evidence="2" key="1">
    <citation type="journal article" date="2014" name="Science">
        <title>Ancient hybridizations among the ancestral genomes of bread wheat.</title>
        <authorList>
            <consortium name="International Wheat Genome Sequencing Consortium,"/>
            <person name="Marcussen T."/>
            <person name="Sandve S.R."/>
            <person name="Heier L."/>
            <person name="Spannagl M."/>
            <person name="Pfeifer M."/>
            <person name="Jakobsen K.S."/>
            <person name="Wulff B.B."/>
            <person name="Steuernagel B."/>
            <person name="Mayer K.F."/>
            <person name="Olsen O.A."/>
        </authorList>
    </citation>
    <scope>NUCLEOTIDE SEQUENCE [LARGE SCALE GENOMIC DNA]</scope>
    <source>
        <strain evidence="2">cv. AL8/78</strain>
    </source>
</reference>
<reference evidence="2" key="2">
    <citation type="journal article" date="2017" name="Nat. Plants">
        <title>The Aegilops tauschii genome reveals multiple impacts of transposons.</title>
        <authorList>
            <person name="Zhao G."/>
            <person name="Zou C."/>
            <person name="Li K."/>
            <person name="Wang K."/>
            <person name="Li T."/>
            <person name="Gao L."/>
            <person name="Zhang X."/>
            <person name="Wang H."/>
            <person name="Yang Z."/>
            <person name="Liu X."/>
            <person name="Jiang W."/>
            <person name="Mao L."/>
            <person name="Kong X."/>
            <person name="Jiao Y."/>
            <person name="Jia J."/>
        </authorList>
    </citation>
    <scope>NUCLEOTIDE SEQUENCE [LARGE SCALE GENOMIC DNA]</scope>
    <source>
        <strain evidence="2">cv. AL8/78</strain>
    </source>
</reference>
<name>A0A453GDU7_AEGTS</name>
<evidence type="ECO:0000313" key="1">
    <source>
        <dbReference type="EnsemblPlants" id="AET3Gv20974000.1"/>
    </source>
</evidence>
<reference evidence="1" key="3">
    <citation type="journal article" date="2017" name="Nature">
        <title>Genome sequence of the progenitor of the wheat D genome Aegilops tauschii.</title>
        <authorList>
            <person name="Luo M.C."/>
            <person name="Gu Y.Q."/>
            <person name="Puiu D."/>
            <person name="Wang H."/>
            <person name="Twardziok S.O."/>
            <person name="Deal K.R."/>
            <person name="Huo N."/>
            <person name="Zhu T."/>
            <person name="Wang L."/>
            <person name="Wang Y."/>
            <person name="McGuire P.E."/>
            <person name="Liu S."/>
            <person name="Long H."/>
            <person name="Ramasamy R.K."/>
            <person name="Rodriguez J.C."/>
            <person name="Van S.L."/>
            <person name="Yuan L."/>
            <person name="Wang Z."/>
            <person name="Xia Z."/>
            <person name="Xiao L."/>
            <person name="Anderson O.D."/>
            <person name="Ouyang S."/>
            <person name="Liang Y."/>
            <person name="Zimin A.V."/>
            <person name="Pertea G."/>
            <person name="Qi P."/>
            <person name="Bennetzen J.L."/>
            <person name="Dai X."/>
            <person name="Dawson M.W."/>
            <person name="Muller H.G."/>
            <person name="Kugler K."/>
            <person name="Rivarola-Duarte L."/>
            <person name="Spannagl M."/>
            <person name="Mayer K.F.X."/>
            <person name="Lu F.H."/>
            <person name="Bevan M.W."/>
            <person name="Leroy P."/>
            <person name="Li P."/>
            <person name="You F.M."/>
            <person name="Sun Q."/>
            <person name="Liu Z."/>
            <person name="Lyons E."/>
            <person name="Wicker T."/>
            <person name="Salzberg S.L."/>
            <person name="Devos K.M."/>
            <person name="Dvorak J."/>
        </authorList>
    </citation>
    <scope>NUCLEOTIDE SEQUENCE [LARGE SCALE GENOMIC DNA]</scope>
    <source>
        <strain evidence="1">cv. AL8/78</strain>
    </source>
</reference>
<evidence type="ECO:0000313" key="2">
    <source>
        <dbReference type="Proteomes" id="UP000015105"/>
    </source>
</evidence>
<reference evidence="1" key="5">
    <citation type="journal article" date="2021" name="G3 (Bethesda)">
        <title>Aegilops tauschii genome assembly Aet v5.0 features greater sequence contiguity and improved annotation.</title>
        <authorList>
            <person name="Wang L."/>
            <person name="Zhu T."/>
            <person name="Rodriguez J.C."/>
            <person name="Deal K.R."/>
            <person name="Dubcovsky J."/>
            <person name="McGuire P.E."/>
            <person name="Lux T."/>
            <person name="Spannagl M."/>
            <person name="Mayer K.F.X."/>
            <person name="Baldrich P."/>
            <person name="Meyers B.C."/>
            <person name="Huo N."/>
            <person name="Gu Y.Q."/>
            <person name="Zhou H."/>
            <person name="Devos K.M."/>
            <person name="Bennetzen J.L."/>
            <person name="Unver T."/>
            <person name="Budak H."/>
            <person name="Gulick P.J."/>
            <person name="Galiba G."/>
            <person name="Kalapos B."/>
            <person name="Nelson D.R."/>
            <person name="Li P."/>
            <person name="You F.M."/>
            <person name="Luo M.C."/>
            <person name="Dvorak J."/>
        </authorList>
    </citation>
    <scope>NUCLEOTIDE SEQUENCE [LARGE SCALE GENOMIC DNA]</scope>
    <source>
        <strain evidence="1">cv. AL8/78</strain>
    </source>
</reference>
<sequence>MRICDSLTVYAATYRFIHPIMRSSVTVNTHLTHVPWTWISSGHQIFRHGRLNFFHVKLCSPRMSRLVGEH</sequence>
<keyword evidence="2" id="KW-1185">Reference proteome</keyword>
<accession>A0A453GDU7</accession>
<protein>
    <submittedName>
        <fullName evidence="1">Uncharacterized protein</fullName>
    </submittedName>
</protein>
<dbReference type="Proteomes" id="UP000015105">
    <property type="component" value="Chromosome 3D"/>
</dbReference>
<proteinExistence type="predicted"/>
<dbReference type="AlphaFoldDB" id="A0A453GDU7"/>
<dbReference type="EnsemblPlants" id="AET3Gv20974000.1">
    <property type="protein sequence ID" value="AET3Gv20974000.1"/>
    <property type="gene ID" value="AET3Gv20974000"/>
</dbReference>
<dbReference type="Gramene" id="AET3Gv20974000.1">
    <property type="protein sequence ID" value="AET3Gv20974000.1"/>
    <property type="gene ID" value="AET3Gv20974000"/>
</dbReference>
<reference evidence="1" key="4">
    <citation type="submission" date="2019-03" db="UniProtKB">
        <authorList>
            <consortium name="EnsemblPlants"/>
        </authorList>
    </citation>
    <scope>IDENTIFICATION</scope>
</reference>